<dbReference type="PANTHER" id="PTHR24421:SF61">
    <property type="entry name" value="OXYGEN SENSOR HISTIDINE KINASE NREB"/>
    <property type="match status" value="1"/>
</dbReference>
<dbReference type="AlphaFoldDB" id="A0A1H3YV99"/>
<evidence type="ECO:0000256" key="1">
    <source>
        <dbReference type="ARBA" id="ARBA00022679"/>
    </source>
</evidence>
<dbReference type="PANTHER" id="PTHR24421">
    <property type="entry name" value="NITRATE/NITRITE SENSOR PROTEIN NARX-RELATED"/>
    <property type="match status" value="1"/>
</dbReference>
<dbReference type="SUPFAM" id="SSF55874">
    <property type="entry name" value="ATPase domain of HSP90 chaperone/DNA topoisomerase II/histidine kinase"/>
    <property type="match status" value="1"/>
</dbReference>
<feature type="transmembrane region" description="Helical" evidence="4">
    <location>
        <begin position="178"/>
        <end position="200"/>
    </location>
</feature>
<keyword evidence="8" id="KW-1185">Reference proteome</keyword>
<dbReference type="Gene3D" id="3.30.565.10">
    <property type="entry name" value="Histidine kinase-like ATPase, C-terminal domain"/>
    <property type="match status" value="1"/>
</dbReference>
<organism evidence="7 8">
    <name type="scientific">Bowdeniella nasicola</name>
    <dbReference type="NCBI Taxonomy" id="208480"/>
    <lineage>
        <taxon>Bacteria</taxon>
        <taxon>Bacillati</taxon>
        <taxon>Actinomycetota</taxon>
        <taxon>Actinomycetes</taxon>
        <taxon>Actinomycetales</taxon>
        <taxon>Actinomycetaceae</taxon>
        <taxon>Bowdeniella</taxon>
    </lineage>
</organism>
<evidence type="ECO:0000259" key="5">
    <source>
        <dbReference type="Pfam" id="PF04024"/>
    </source>
</evidence>
<gene>
    <name evidence="7" type="ORF">SAMN02910418_01007</name>
</gene>
<reference evidence="8" key="1">
    <citation type="submission" date="2016-10" db="EMBL/GenBank/DDBJ databases">
        <authorList>
            <person name="Varghese N."/>
            <person name="Submissions S."/>
        </authorList>
    </citation>
    <scope>NUCLEOTIDE SEQUENCE [LARGE SCALE GENOMIC DNA]</scope>
    <source>
        <strain evidence="8">KPR-1</strain>
    </source>
</reference>
<dbReference type="GO" id="GO:0016301">
    <property type="term" value="F:kinase activity"/>
    <property type="evidence" value="ECO:0007669"/>
    <property type="project" value="UniProtKB-KW"/>
</dbReference>
<dbReference type="Pfam" id="PF04024">
    <property type="entry name" value="PspC"/>
    <property type="match status" value="1"/>
</dbReference>
<dbReference type="EMBL" id="FNQV01000005">
    <property type="protein sequence ID" value="SEA15416.1"/>
    <property type="molecule type" value="Genomic_DNA"/>
</dbReference>
<evidence type="ECO:0000313" key="7">
    <source>
        <dbReference type="EMBL" id="SEA15416.1"/>
    </source>
</evidence>
<keyword evidence="2" id="KW-0418">Kinase</keyword>
<keyword evidence="3" id="KW-0902">Two-component regulatory system</keyword>
<evidence type="ECO:0000256" key="4">
    <source>
        <dbReference type="SAM" id="Phobius"/>
    </source>
</evidence>
<dbReference type="InterPro" id="IPR050482">
    <property type="entry name" value="Sensor_HK_TwoCompSys"/>
</dbReference>
<keyword evidence="4" id="KW-0812">Transmembrane</keyword>
<dbReference type="InterPro" id="IPR007168">
    <property type="entry name" value="Phageshock_PspC_N"/>
</dbReference>
<evidence type="ECO:0000259" key="6">
    <source>
        <dbReference type="Pfam" id="PF13581"/>
    </source>
</evidence>
<keyword evidence="1" id="KW-0808">Transferase</keyword>
<feature type="domain" description="Histidine kinase/HSP90-like ATPase" evidence="6">
    <location>
        <begin position="309"/>
        <end position="360"/>
    </location>
</feature>
<keyword evidence="4" id="KW-1133">Transmembrane helix</keyword>
<evidence type="ECO:0000256" key="2">
    <source>
        <dbReference type="ARBA" id="ARBA00022777"/>
    </source>
</evidence>
<feature type="transmembrane region" description="Helical" evidence="4">
    <location>
        <begin position="93"/>
        <end position="116"/>
    </location>
</feature>
<dbReference type="InterPro" id="IPR003594">
    <property type="entry name" value="HATPase_dom"/>
</dbReference>
<evidence type="ECO:0000256" key="3">
    <source>
        <dbReference type="ARBA" id="ARBA00023012"/>
    </source>
</evidence>
<protein>
    <submittedName>
        <fullName evidence="7">Phage shock protein C (PspC) family protein</fullName>
    </submittedName>
</protein>
<feature type="transmembrane region" description="Helical" evidence="4">
    <location>
        <begin position="39"/>
        <end position="62"/>
    </location>
</feature>
<feature type="domain" description="Phage shock protein PspC N-terminal" evidence="5">
    <location>
        <begin position="18"/>
        <end position="68"/>
    </location>
</feature>
<keyword evidence="4" id="KW-0472">Membrane</keyword>
<dbReference type="Proteomes" id="UP000199288">
    <property type="component" value="Unassembled WGS sequence"/>
</dbReference>
<name>A0A1H3YV99_9ACTO</name>
<sequence>MRELRAPWAKDRPILARRQPAVIAGVCRGLAEHLGGRVLWWRIAFVLGIIPVGLSVLVYVVLAAAMPRAAHGDIPVERSRLARRLSRLETRRIMTGQLALAGVLAASAVVVWIWMLGGFWDGAIVIPVLLLLAGAGVIWSASAQDEQPKPLQLIAGVLAIVIGAVLLVSSKMRPGEVIPGLIAGVAVLLAVGFVGAPLWIRTRTHLAEERDARIRESERADIAAHLHDSVLQTLALIRSRAGEPDVVESLARAQERDLRRYLYSDRPEEGTSAAEGIRTLAGEIEELYRHPIDVVITGDAAPGAEVTALIGAVGEALTNACKHGGTGPISLYAELQERSAEAWVRDRGPGFDPEQIPTDRAGIRCSIIERLHRVGGEAEIRSPLPTGGAEVRMSVPIEGKDS</sequence>
<dbReference type="InterPro" id="IPR036890">
    <property type="entry name" value="HATPase_C_sf"/>
</dbReference>
<evidence type="ECO:0000313" key="8">
    <source>
        <dbReference type="Proteomes" id="UP000199288"/>
    </source>
</evidence>
<proteinExistence type="predicted"/>
<dbReference type="GO" id="GO:0000160">
    <property type="term" value="P:phosphorelay signal transduction system"/>
    <property type="evidence" value="ECO:0007669"/>
    <property type="project" value="UniProtKB-KW"/>
</dbReference>
<accession>A0A1H3YV99</accession>
<feature type="transmembrane region" description="Helical" evidence="4">
    <location>
        <begin position="153"/>
        <end position="172"/>
    </location>
</feature>
<feature type="transmembrane region" description="Helical" evidence="4">
    <location>
        <begin position="122"/>
        <end position="141"/>
    </location>
</feature>
<dbReference type="Pfam" id="PF13581">
    <property type="entry name" value="HATPase_c_2"/>
    <property type="match status" value="1"/>
</dbReference>